<keyword evidence="4" id="KW-1185">Reference proteome</keyword>
<feature type="region of interest" description="Disordered" evidence="1">
    <location>
        <begin position="255"/>
        <end position="280"/>
    </location>
</feature>
<evidence type="ECO:0000259" key="2">
    <source>
        <dbReference type="PROSITE" id="PS00028"/>
    </source>
</evidence>
<sequence>MDFADSALLYSVDHFVIHQKVFCAGELWLGFAYLVPCTAHRAKCDHSKLTHVNSDTALWASGAHVQEEDTALKEVEKLGFFVSMCPEQVWQLDKAVRMDVCKCMCAIEREGEEVSRLQAADDEDTNSRREPKSKKNKKKEKKSDAGAGREENTEFSSLAASPSTAAQESGATNNAEAVPCNTEHATEAATLMECEQTKTVTEETATKTDKAEHSKGKIVKSAKVKESLVCAICHQVFPSRNKLFEHIKTTGHAVPLATSQNTQDSLTENGGKKNKRKGRR</sequence>
<comment type="caution">
    <text evidence="3">The sequence shown here is derived from an EMBL/GenBank/DDBJ whole genome shotgun (WGS) entry which is preliminary data.</text>
</comment>
<protein>
    <recommendedName>
        <fullName evidence="2">C2H2-type domain-containing protein</fullName>
    </recommendedName>
</protein>
<dbReference type="PANTHER" id="PTHR44029">
    <property type="entry name" value="DNAJ HOMOLOG SUBFAMILY C MEMBER 21"/>
    <property type="match status" value="1"/>
</dbReference>
<feature type="domain" description="C2H2-type" evidence="2">
    <location>
        <begin position="230"/>
        <end position="252"/>
    </location>
</feature>
<dbReference type="AlphaFoldDB" id="A0A2T7NRU4"/>
<reference evidence="3 4" key="1">
    <citation type="submission" date="2018-04" db="EMBL/GenBank/DDBJ databases">
        <title>The genome of golden apple snail Pomacea canaliculata provides insight into stress tolerance and invasive adaptation.</title>
        <authorList>
            <person name="Liu C."/>
            <person name="Liu B."/>
            <person name="Ren Y."/>
            <person name="Zhang Y."/>
            <person name="Wang H."/>
            <person name="Li S."/>
            <person name="Jiang F."/>
            <person name="Yin L."/>
            <person name="Zhang G."/>
            <person name="Qian W."/>
            <person name="Fan W."/>
        </authorList>
    </citation>
    <scope>NUCLEOTIDE SEQUENCE [LARGE SCALE GENOMIC DNA]</scope>
    <source>
        <strain evidence="3">SZHN2017</strain>
        <tissue evidence="3">Muscle</tissue>
    </source>
</reference>
<dbReference type="GO" id="GO:0005737">
    <property type="term" value="C:cytoplasm"/>
    <property type="evidence" value="ECO:0007669"/>
    <property type="project" value="TreeGrafter"/>
</dbReference>
<dbReference type="STRING" id="400727.A0A2T7NRU4"/>
<feature type="region of interest" description="Disordered" evidence="1">
    <location>
        <begin position="114"/>
        <end position="176"/>
    </location>
</feature>
<proteinExistence type="predicted"/>
<gene>
    <name evidence="3" type="ORF">C0Q70_17152</name>
</gene>
<feature type="compositionally biased region" description="Polar residues" evidence="1">
    <location>
        <begin position="257"/>
        <end position="268"/>
    </location>
</feature>
<dbReference type="PANTHER" id="PTHR44029:SF1">
    <property type="entry name" value="DNAJ HOMOLOG SUBFAMILY C MEMBER 21"/>
    <property type="match status" value="1"/>
</dbReference>
<name>A0A2T7NRU4_POMCA</name>
<feature type="compositionally biased region" description="Polar residues" evidence="1">
    <location>
        <begin position="154"/>
        <end position="175"/>
    </location>
</feature>
<evidence type="ECO:0000313" key="3">
    <source>
        <dbReference type="EMBL" id="PVD23878.1"/>
    </source>
</evidence>
<dbReference type="EMBL" id="PZQS01000010">
    <property type="protein sequence ID" value="PVD23878.1"/>
    <property type="molecule type" value="Genomic_DNA"/>
</dbReference>
<accession>A0A2T7NRU4</accession>
<dbReference type="Proteomes" id="UP000245119">
    <property type="component" value="Linkage Group LG10"/>
</dbReference>
<dbReference type="InterPro" id="IPR051964">
    <property type="entry name" value="Chaperone_stress_response"/>
</dbReference>
<feature type="compositionally biased region" description="Basic residues" evidence="1">
    <location>
        <begin position="131"/>
        <end position="140"/>
    </location>
</feature>
<dbReference type="PROSITE" id="PS00028">
    <property type="entry name" value="ZINC_FINGER_C2H2_1"/>
    <property type="match status" value="1"/>
</dbReference>
<dbReference type="OrthoDB" id="552049at2759"/>
<evidence type="ECO:0000256" key="1">
    <source>
        <dbReference type="SAM" id="MobiDB-lite"/>
    </source>
</evidence>
<organism evidence="3 4">
    <name type="scientific">Pomacea canaliculata</name>
    <name type="common">Golden apple snail</name>
    <dbReference type="NCBI Taxonomy" id="400727"/>
    <lineage>
        <taxon>Eukaryota</taxon>
        <taxon>Metazoa</taxon>
        <taxon>Spiralia</taxon>
        <taxon>Lophotrochozoa</taxon>
        <taxon>Mollusca</taxon>
        <taxon>Gastropoda</taxon>
        <taxon>Caenogastropoda</taxon>
        <taxon>Architaenioglossa</taxon>
        <taxon>Ampullarioidea</taxon>
        <taxon>Ampullariidae</taxon>
        <taxon>Pomacea</taxon>
    </lineage>
</organism>
<evidence type="ECO:0000313" key="4">
    <source>
        <dbReference type="Proteomes" id="UP000245119"/>
    </source>
</evidence>
<dbReference type="InterPro" id="IPR013087">
    <property type="entry name" value="Znf_C2H2_type"/>
</dbReference>
<feature type="compositionally biased region" description="Basic and acidic residues" evidence="1">
    <location>
        <begin position="141"/>
        <end position="152"/>
    </location>
</feature>